<sequence length="208" mass="22897">MRLPRLYAITDEKVLPNAQLITKVREVLEAGAGFLQLRFKKTPADERLRLGQEIRALTREYNSLLIVNDSPQLANAIEADGVHLGADDPQVPQARGILGKDAIIGVSCYEDMDLVKRWTPEDISYIGLSSPYPSTTKHKEVVPLDKFKELVAASRLPCYAIGGIAPERVGEMLDAGCYGVAVISAVFGAGNPAYETKRFLAELDRLNW</sequence>
<feature type="binding site" evidence="9">
    <location>
        <position position="163"/>
    </location>
    <ligand>
        <name>2-[(2R,5Z)-2-carboxy-4-methylthiazol-5(2H)-ylidene]ethyl phosphate</name>
        <dbReference type="ChEBI" id="CHEBI:62899"/>
    </ligand>
</feature>
<dbReference type="AlphaFoldDB" id="A0A532V672"/>
<comment type="cofactor">
    <cofactor evidence="9">
        <name>Mg(2+)</name>
        <dbReference type="ChEBI" id="CHEBI:18420"/>
    </cofactor>
    <text evidence="9">Binds 1 Mg(2+) ion per subunit.</text>
</comment>
<comment type="pathway">
    <text evidence="1 9 11">Cofactor biosynthesis; thiamine diphosphate biosynthesis; thiamine phosphate from 4-amino-2-methyl-5-diphosphomethylpyrimidine and 4-methyl-5-(2-phosphoethyl)-thiazole: step 1/1.</text>
</comment>
<dbReference type="PANTHER" id="PTHR20857">
    <property type="entry name" value="THIAMINE-PHOSPHATE PYROPHOSPHORYLASE"/>
    <property type="match status" value="1"/>
</dbReference>
<keyword evidence="3 9" id="KW-0479">Metal-binding</keyword>
<evidence type="ECO:0000256" key="7">
    <source>
        <dbReference type="ARBA" id="ARBA00047851"/>
    </source>
</evidence>
<evidence type="ECO:0000256" key="8">
    <source>
        <dbReference type="ARBA" id="ARBA00047883"/>
    </source>
</evidence>
<dbReference type="InterPro" id="IPR034291">
    <property type="entry name" value="TMP_synthase"/>
</dbReference>
<evidence type="ECO:0000256" key="1">
    <source>
        <dbReference type="ARBA" id="ARBA00005165"/>
    </source>
</evidence>
<feature type="binding site" evidence="9">
    <location>
        <begin position="183"/>
        <end position="184"/>
    </location>
    <ligand>
        <name>2-[(2R,5Z)-2-carboxy-4-methylthiazol-5(2H)-ylidene]ethyl phosphate</name>
        <dbReference type="ChEBI" id="CHEBI:62899"/>
    </ligand>
</feature>
<dbReference type="NCBIfam" id="TIGR00693">
    <property type="entry name" value="thiE"/>
    <property type="match status" value="1"/>
</dbReference>
<dbReference type="Gene3D" id="3.20.20.70">
    <property type="entry name" value="Aldolase class I"/>
    <property type="match status" value="1"/>
</dbReference>
<dbReference type="EC" id="2.5.1.3" evidence="9"/>
<keyword evidence="4 9" id="KW-0460">Magnesium</keyword>
<comment type="caution">
    <text evidence="13">The sequence shown here is derived from an EMBL/GenBank/DDBJ whole genome shotgun (WGS) entry which is preliminary data.</text>
</comment>
<comment type="catalytic activity">
    <reaction evidence="8 9 10">
        <text>2-[(2R,5Z)-2-carboxy-4-methylthiazol-5(2H)-ylidene]ethyl phosphate + 4-amino-2-methyl-5-(diphosphooxymethyl)pyrimidine + 2 H(+) = thiamine phosphate + CO2 + diphosphate</text>
        <dbReference type="Rhea" id="RHEA:47844"/>
        <dbReference type="ChEBI" id="CHEBI:15378"/>
        <dbReference type="ChEBI" id="CHEBI:16526"/>
        <dbReference type="ChEBI" id="CHEBI:33019"/>
        <dbReference type="ChEBI" id="CHEBI:37575"/>
        <dbReference type="ChEBI" id="CHEBI:57841"/>
        <dbReference type="ChEBI" id="CHEBI:62899"/>
        <dbReference type="EC" id="2.5.1.3"/>
    </reaction>
</comment>
<dbReference type="GO" id="GO:0009229">
    <property type="term" value="P:thiamine diphosphate biosynthetic process"/>
    <property type="evidence" value="ECO:0007669"/>
    <property type="project" value="UniProtKB-UniRule"/>
</dbReference>
<keyword evidence="2 9" id="KW-0808">Transferase</keyword>
<evidence type="ECO:0000256" key="6">
    <source>
        <dbReference type="ARBA" id="ARBA00047334"/>
    </source>
</evidence>
<name>A0A532V672_UNCT6</name>
<dbReference type="HAMAP" id="MF_00097">
    <property type="entry name" value="TMP_synthase"/>
    <property type="match status" value="1"/>
</dbReference>
<evidence type="ECO:0000313" key="13">
    <source>
        <dbReference type="EMBL" id="TKJ42632.1"/>
    </source>
</evidence>
<feature type="binding site" evidence="9">
    <location>
        <position position="69"/>
    </location>
    <ligand>
        <name>Mg(2+)</name>
        <dbReference type="ChEBI" id="CHEBI:18420"/>
    </ligand>
</feature>
<dbReference type="GO" id="GO:0000287">
    <property type="term" value="F:magnesium ion binding"/>
    <property type="evidence" value="ECO:0007669"/>
    <property type="project" value="UniProtKB-UniRule"/>
</dbReference>
<evidence type="ECO:0000259" key="12">
    <source>
        <dbReference type="Pfam" id="PF02581"/>
    </source>
</evidence>
<feature type="binding site" evidence="9">
    <location>
        <position position="88"/>
    </location>
    <ligand>
        <name>Mg(2+)</name>
        <dbReference type="ChEBI" id="CHEBI:18420"/>
    </ligand>
</feature>
<dbReference type="InterPro" id="IPR013785">
    <property type="entry name" value="Aldolase_TIM"/>
</dbReference>
<evidence type="ECO:0000256" key="9">
    <source>
        <dbReference type="HAMAP-Rule" id="MF_00097"/>
    </source>
</evidence>
<dbReference type="SUPFAM" id="SSF51391">
    <property type="entry name" value="Thiamin phosphate synthase"/>
    <property type="match status" value="1"/>
</dbReference>
<dbReference type="Pfam" id="PF02581">
    <property type="entry name" value="TMP-TENI"/>
    <property type="match status" value="1"/>
</dbReference>
<dbReference type="GO" id="GO:0004789">
    <property type="term" value="F:thiamine-phosphate diphosphorylase activity"/>
    <property type="evidence" value="ECO:0007669"/>
    <property type="project" value="UniProtKB-UniRule"/>
</dbReference>
<dbReference type="InterPro" id="IPR036206">
    <property type="entry name" value="ThiamineP_synth_sf"/>
</dbReference>
<dbReference type="UniPathway" id="UPA00060">
    <property type="reaction ID" value="UER00141"/>
</dbReference>
<evidence type="ECO:0000256" key="4">
    <source>
        <dbReference type="ARBA" id="ARBA00022842"/>
    </source>
</evidence>
<evidence type="ECO:0000256" key="2">
    <source>
        <dbReference type="ARBA" id="ARBA00022679"/>
    </source>
</evidence>
<gene>
    <name evidence="9 13" type="primary">thiE</name>
    <name evidence="13" type="ORF">CEE36_06945</name>
</gene>
<dbReference type="GO" id="GO:0005737">
    <property type="term" value="C:cytoplasm"/>
    <property type="evidence" value="ECO:0007669"/>
    <property type="project" value="TreeGrafter"/>
</dbReference>
<dbReference type="Proteomes" id="UP000317778">
    <property type="component" value="Unassembled WGS sequence"/>
</dbReference>
<feature type="binding site" evidence="9">
    <location>
        <position position="137"/>
    </location>
    <ligand>
        <name>4-amino-2-methyl-5-(diphosphooxymethyl)pyrimidine</name>
        <dbReference type="ChEBI" id="CHEBI:57841"/>
    </ligand>
</feature>
<evidence type="ECO:0000256" key="11">
    <source>
        <dbReference type="RuleBase" id="RU004253"/>
    </source>
</evidence>
<feature type="binding site" evidence="9">
    <location>
        <position position="68"/>
    </location>
    <ligand>
        <name>4-amino-2-methyl-5-(diphosphooxymethyl)pyrimidine</name>
        <dbReference type="ChEBI" id="CHEBI:57841"/>
    </ligand>
</feature>
<dbReference type="EMBL" id="NJBO01000010">
    <property type="protein sequence ID" value="TKJ42632.1"/>
    <property type="molecule type" value="Genomic_DNA"/>
</dbReference>
<reference evidence="13 14" key="1">
    <citation type="submission" date="2017-06" db="EMBL/GenBank/DDBJ databases">
        <title>Novel microbial phyla capable of carbon fixation and sulfur reduction in deep-sea sediments.</title>
        <authorList>
            <person name="Huang J."/>
            <person name="Baker B."/>
            <person name="Wang Y."/>
        </authorList>
    </citation>
    <scope>NUCLEOTIDE SEQUENCE [LARGE SCALE GENOMIC DNA]</scope>
    <source>
        <strain evidence="13">B3_TA06</strain>
    </source>
</reference>
<dbReference type="GO" id="GO:0009228">
    <property type="term" value="P:thiamine biosynthetic process"/>
    <property type="evidence" value="ECO:0007669"/>
    <property type="project" value="UniProtKB-KW"/>
</dbReference>
<evidence type="ECO:0000256" key="10">
    <source>
        <dbReference type="RuleBase" id="RU003826"/>
    </source>
</evidence>
<accession>A0A532V672</accession>
<proteinExistence type="inferred from homology"/>
<organism evidence="13 14">
    <name type="scientific">candidate division TA06 bacterium B3_TA06</name>
    <dbReference type="NCBI Taxonomy" id="2012487"/>
    <lineage>
        <taxon>Bacteria</taxon>
        <taxon>Bacteria division TA06</taxon>
    </lineage>
</organism>
<dbReference type="InterPro" id="IPR022998">
    <property type="entry name" value="ThiamineP_synth_TenI"/>
</dbReference>
<evidence type="ECO:0000313" key="14">
    <source>
        <dbReference type="Proteomes" id="UP000317778"/>
    </source>
</evidence>
<comment type="similarity">
    <text evidence="9 10">Belongs to the thiamine-phosphate synthase family.</text>
</comment>
<feature type="binding site" evidence="9">
    <location>
        <begin position="134"/>
        <end position="136"/>
    </location>
    <ligand>
        <name>2-[(2R,5Z)-2-carboxy-4-methylthiazol-5(2H)-ylidene]ethyl phosphate</name>
        <dbReference type="ChEBI" id="CHEBI:62899"/>
    </ligand>
</feature>
<feature type="binding site" evidence="9">
    <location>
        <position position="107"/>
    </location>
    <ligand>
        <name>4-amino-2-methyl-5-(diphosphooxymethyl)pyrimidine</name>
        <dbReference type="ChEBI" id="CHEBI:57841"/>
    </ligand>
</feature>
<protein>
    <recommendedName>
        <fullName evidence="9">Thiamine-phosphate synthase</fullName>
        <shortName evidence="9">TP synthase</shortName>
        <shortName evidence="9">TPS</shortName>
        <ecNumber evidence="9">2.5.1.3</ecNumber>
    </recommendedName>
    <alternativeName>
        <fullName evidence="9">Thiamine-phosphate pyrophosphorylase</fullName>
        <shortName evidence="9">TMP pyrophosphorylase</shortName>
        <shortName evidence="9">TMP-PPase</shortName>
    </alternativeName>
</protein>
<dbReference type="PANTHER" id="PTHR20857:SF15">
    <property type="entry name" value="THIAMINE-PHOSPHATE SYNTHASE"/>
    <property type="match status" value="1"/>
</dbReference>
<keyword evidence="5 9" id="KW-0784">Thiamine biosynthesis</keyword>
<comment type="function">
    <text evidence="9">Condenses 4-methyl-5-(beta-hydroxyethyl)thiazole monophosphate (THZ-P) and 2-methyl-4-amino-5-hydroxymethyl pyrimidine pyrophosphate (HMP-PP) to form thiamine monophosphate (TMP).</text>
</comment>
<comment type="catalytic activity">
    <reaction evidence="7 9 10">
        <text>2-(2-carboxy-4-methylthiazol-5-yl)ethyl phosphate + 4-amino-2-methyl-5-(diphosphooxymethyl)pyrimidine + 2 H(+) = thiamine phosphate + CO2 + diphosphate</text>
        <dbReference type="Rhea" id="RHEA:47848"/>
        <dbReference type="ChEBI" id="CHEBI:15378"/>
        <dbReference type="ChEBI" id="CHEBI:16526"/>
        <dbReference type="ChEBI" id="CHEBI:33019"/>
        <dbReference type="ChEBI" id="CHEBI:37575"/>
        <dbReference type="ChEBI" id="CHEBI:57841"/>
        <dbReference type="ChEBI" id="CHEBI:62890"/>
        <dbReference type="EC" id="2.5.1.3"/>
    </reaction>
</comment>
<comment type="catalytic activity">
    <reaction evidence="6 9 10">
        <text>4-methyl-5-(2-phosphooxyethyl)-thiazole + 4-amino-2-methyl-5-(diphosphooxymethyl)pyrimidine + H(+) = thiamine phosphate + diphosphate</text>
        <dbReference type="Rhea" id="RHEA:22328"/>
        <dbReference type="ChEBI" id="CHEBI:15378"/>
        <dbReference type="ChEBI" id="CHEBI:33019"/>
        <dbReference type="ChEBI" id="CHEBI:37575"/>
        <dbReference type="ChEBI" id="CHEBI:57841"/>
        <dbReference type="ChEBI" id="CHEBI:58296"/>
        <dbReference type="EC" id="2.5.1.3"/>
    </reaction>
</comment>
<evidence type="ECO:0000256" key="5">
    <source>
        <dbReference type="ARBA" id="ARBA00022977"/>
    </source>
</evidence>
<evidence type="ECO:0000256" key="3">
    <source>
        <dbReference type="ARBA" id="ARBA00022723"/>
    </source>
</evidence>
<feature type="domain" description="Thiamine phosphate synthase/TenI" evidence="12">
    <location>
        <begin position="6"/>
        <end position="186"/>
    </location>
</feature>
<dbReference type="CDD" id="cd00564">
    <property type="entry name" value="TMP_TenI"/>
    <property type="match status" value="1"/>
</dbReference>
<feature type="binding site" evidence="9">
    <location>
        <begin position="36"/>
        <end position="40"/>
    </location>
    <ligand>
        <name>4-amino-2-methyl-5-(diphosphooxymethyl)pyrimidine</name>
        <dbReference type="ChEBI" id="CHEBI:57841"/>
    </ligand>
</feature>